<proteinExistence type="predicted"/>
<dbReference type="AlphaFoldDB" id="A0A0F9AEV1"/>
<dbReference type="EMBL" id="LAZR01058045">
    <property type="protein sequence ID" value="KKK70741.1"/>
    <property type="molecule type" value="Genomic_DNA"/>
</dbReference>
<evidence type="ECO:0000313" key="1">
    <source>
        <dbReference type="EMBL" id="KKK70741.1"/>
    </source>
</evidence>
<sequence>MRRPEFMIEDRVWFMPDGGKFAVLSTVIGISRSIHPDSFYFYDIDEPVGHSVPENELCLEKYRDSVVDALTDHIESFPNGYTELEEWRKAQVDAIYSTHVKAYGDNTERYHWLEEGYYPART</sequence>
<gene>
    <name evidence="1" type="ORF">LCGC14_2920940</name>
</gene>
<protein>
    <submittedName>
        <fullName evidence="1">Uncharacterized protein</fullName>
    </submittedName>
</protein>
<accession>A0A0F9AEV1</accession>
<organism evidence="1">
    <name type="scientific">marine sediment metagenome</name>
    <dbReference type="NCBI Taxonomy" id="412755"/>
    <lineage>
        <taxon>unclassified sequences</taxon>
        <taxon>metagenomes</taxon>
        <taxon>ecological metagenomes</taxon>
    </lineage>
</organism>
<name>A0A0F9AEV1_9ZZZZ</name>
<comment type="caution">
    <text evidence="1">The sequence shown here is derived from an EMBL/GenBank/DDBJ whole genome shotgun (WGS) entry which is preliminary data.</text>
</comment>
<reference evidence="1" key="1">
    <citation type="journal article" date="2015" name="Nature">
        <title>Complex archaea that bridge the gap between prokaryotes and eukaryotes.</title>
        <authorList>
            <person name="Spang A."/>
            <person name="Saw J.H."/>
            <person name="Jorgensen S.L."/>
            <person name="Zaremba-Niedzwiedzka K."/>
            <person name="Martijn J."/>
            <person name="Lind A.E."/>
            <person name="van Eijk R."/>
            <person name="Schleper C."/>
            <person name="Guy L."/>
            <person name="Ettema T.J."/>
        </authorList>
    </citation>
    <scope>NUCLEOTIDE SEQUENCE</scope>
</reference>
<feature type="non-terminal residue" evidence="1">
    <location>
        <position position="122"/>
    </location>
</feature>